<dbReference type="EMBL" id="NOJY02000004">
    <property type="protein sequence ID" value="RDY28912.1"/>
    <property type="molecule type" value="Genomic_DNA"/>
</dbReference>
<protein>
    <submittedName>
        <fullName evidence="3">Flagellar protein FlgN</fullName>
    </submittedName>
</protein>
<comment type="caution">
    <text evidence="3">The sequence shown here is derived from an EMBL/GenBank/DDBJ whole genome shotgun (WGS) entry which is preliminary data.</text>
</comment>
<keyword evidence="3" id="KW-0966">Cell projection</keyword>
<evidence type="ECO:0000313" key="3">
    <source>
        <dbReference type="EMBL" id="RDY28912.1"/>
    </source>
</evidence>
<keyword evidence="4" id="KW-1185">Reference proteome</keyword>
<dbReference type="Pfam" id="PF05130">
    <property type="entry name" value="FlgN"/>
    <property type="match status" value="1"/>
</dbReference>
<dbReference type="RefSeq" id="WP_094366807.1">
    <property type="nucleotide sequence ID" value="NZ_NOJY02000004.1"/>
</dbReference>
<dbReference type="AlphaFoldDB" id="A0A255ISE4"/>
<feature type="coiled-coil region" evidence="2">
    <location>
        <begin position="38"/>
        <end position="65"/>
    </location>
</feature>
<gene>
    <name evidence="3" type="ORF">CHL78_003045</name>
</gene>
<dbReference type="InterPro" id="IPR036679">
    <property type="entry name" value="FlgN-like_sf"/>
</dbReference>
<dbReference type="SUPFAM" id="SSF140566">
    <property type="entry name" value="FlgN-like"/>
    <property type="match status" value="1"/>
</dbReference>
<dbReference type="Gene3D" id="1.20.58.300">
    <property type="entry name" value="FlgN-like"/>
    <property type="match status" value="1"/>
</dbReference>
<keyword evidence="1" id="KW-1005">Bacterial flagellum biogenesis</keyword>
<evidence type="ECO:0000256" key="1">
    <source>
        <dbReference type="ARBA" id="ARBA00022795"/>
    </source>
</evidence>
<organism evidence="3 4">
    <name type="scientific">Romboutsia weinsteinii</name>
    <dbReference type="NCBI Taxonomy" id="2020949"/>
    <lineage>
        <taxon>Bacteria</taxon>
        <taxon>Bacillati</taxon>
        <taxon>Bacillota</taxon>
        <taxon>Clostridia</taxon>
        <taxon>Peptostreptococcales</taxon>
        <taxon>Peptostreptococcaceae</taxon>
        <taxon>Romboutsia</taxon>
    </lineage>
</organism>
<accession>A0A255ISE4</accession>
<dbReference type="InterPro" id="IPR007809">
    <property type="entry name" value="FlgN-like"/>
</dbReference>
<evidence type="ECO:0000313" key="4">
    <source>
        <dbReference type="Proteomes" id="UP000215694"/>
    </source>
</evidence>
<dbReference type="OrthoDB" id="1755640at2"/>
<dbReference type="GO" id="GO:0044780">
    <property type="term" value="P:bacterial-type flagellum assembly"/>
    <property type="evidence" value="ECO:0007669"/>
    <property type="project" value="InterPro"/>
</dbReference>
<sequence length="137" mass="16239">MKPELKVIIYEEKRVLKELLNLLDMQHNYILSKDIMQMDKVSCMIDDLSKELADLELRRIRIIGQTENFSKIIESCQDDHLITSYKDIKSILHMINIQKDKNEILIKQGLFFNKKMMNLIMPSKKMATYNAYGKVER</sequence>
<name>A0A255ISE4_9FIRM</name>
<evidence type="ECO:0000256" key="2">
    <source>
        <dbReference type="SAM" id="Coils"/>
    </source>
</evidence>
<dbReference type="Proteomes" id="UP000215694">
    <property type="component" value="Unassembled WGS sequence"/>
</dbReference>
<keyword evidence="2" id="KW-0175">Coiled coil</keyword>
<keyword evidence="3" id="KW-0282">Flagellum</keyword>
<reference evidence="3 4" key="1">
    <citation type="journal article" date="2017" name="Genome Announc.">
        <title>Draft Genome Sequence of Romboutsia weinsteinii sp. nov. Strain CCRI-19649(T) Isolated from Surface Water.</title>
        <authorList>
            <person name="Maheux A.F."/>
            <person name="Boudreau D.K."/>
            <person name="Berube E."/>
            <person name="Boissinot M."/>
            <person name="Cantin P."/>
            <person name="Raymond F."/>
            <person name="Corbeil J."/>
            <person name="Omar R.F."/>
            <person name="Bergeron M.G."/>
        </authorList>
    </citation>
    <scope>NUCLEOTIDE SEQUENCE [LARGE SCALE GENOMIC DNA]</scope>
    <source>
        <strain evidence="3 4">CCRI-19649</strain>
    </source>
</reference>
<proteinExistence type="predicted"/>
<keyword evidence="3" id="KW-0969">Cilium</keyword>